<dbReference type="Pfam" id="PF01729">
    <property type="entry name" value="QRPTase_C"/>
    <property type="match status" value="1"/>
</dbReference>
<evidence type="ECO:0000256" key="9">
    <source>
        <dbReference type="ARBA" id="ARBA00033102"/>
    </source>
</evidence>
<dbReference type="InterPro" id="IPR002638">
    <property type="entry name" value="Quinolinate_PRibosylTrfase_C"/>
</dbReference>
<dbReference type="Gene3D" id="3.20.20.70">
    <property type="entry name" value="Aldolase class I"/>
    <property type="match status" value="1"/>
</dbReference>
<evidence type="ECO:0000256" key="7">
    <source>
        <dbReference type="ARBA" id="ARBA00022676"/>
    </source>
</evidence>
<evidence type="ECO:0000256" key="12">
    <source>
        <dbReference type="PIRNR" id="PIRNR006250"/>
    </source>
</evidence>
<name>A0A0R3JZB3_CALMK</name>
<dbReference type="Gene3D" id="3.90.1170.20">
    <property type="entry name" value="Quinolinate phosphoribosyl transferase, N-terminal domain"/>
    <property type="match status" value="1"/>
</dbReference>
<dbReference type="CDD" id="cd01572">
    <property type="entry name" value="QPRTase"/>
    <property type="match status" value="1"/>
</dbReference>
<keyword evidence="7 12" id="KW-0328">Glycosyltransferase</keyword>
<dbReference type="FunFam" id="3.90.1170.20:FF:000001">
    <property type="entry name" value="Nicotinate-nucleotide diphosphorylase (Carboxylating)"/>
    <property type="match status" value="1"/>
</dbReference>
<comment type="caution">
    <text evidence="15">The sequence shown here is derived from an EMBL/GenBank/DDBJ whole genome shotgun (WGS) entry which is preliminary data.</text>
</comment>
<dbReference type="STRING" id="908809.ABG79_00430"/>
<dbReference type="PIRSF" id="PIRSF006250">
    <property type="entry name" value="NadC_ModD"/>
    <property type="match status" value="1"/>
</dbReference>
<dbReference type="Pfam" id="PF02749">
    <property type="entry name" value="QRPTase_N"/>
    <property type="match status" value="1"/>
</dbReference>
<dbReference type="OrthoDB" id="9782546at2"/>
<feature type="domain" description="Quinolinate phosphoribosyl transferase N-terminal" evidence="14">
    <location>
        <begin position="22"/>
        <end position="106"/>
    </location>
</feature>
<keyword evidence="8 12" id="KW-0808">Transferase</keyword>
<sequence length="275" mass="30369">MNLYTIDKIILDALNEDVTSEDLTTEAIIPNDSVSEAKLIAKQDGVIAGIFVFKRVFELLGSVEVETLFNDGAAVKYGDVICRLNGNTKNMLIGERTALNFIQRMSGISTLTSEFVKRIEGTKAVLLDTRKTTPNLRILEKYATRIGGAVNHRFNLSDGILIKDNHIKAAGSITKAVELVRKRYSNLKRIEVETESLDMVKEALDCKADIIMLDNMNLELIKQSVELINGRALIEVSGNVNLDTVSDIAKTGVDFISTGAITHSYKSMDLSLRIM</sequence>
<comment type="catalytic activity">
    <reaction evidence="10">
        <text>nicotinate beta-D-ribonucleotide + CO2 + diphosphate = quinolinate + 5-phospho-alpha-D-ribose 1-diphosphate + 2 H(+)</text>
        <dbReference type="Rhea" id="RHEA:12733"/>
        <dbReference type="ChEBI" id="CHEBI:15378"/>
        <dbReference type="ChEBI" id="CHEBI:16526"/>
        <dbReference type="ChEBI" id="CHEBI:29959"/>
        <dbReference type="ChEBI" id="CHEBI:33019"/>
        <dbReference type="ChEBI" id="CHEBI:57502"/>
        <dbReference type="ChEBI" id="CHEBI:58017"/>
        <dbReference type="EC" id="2.4.2.19"/>
    </reaction>
</comment>
<evidence type="ECO:0000256" key="8">
    <source>
        <dbReference type="ARBA" id="ARBA00022679"/>
    </source>
</evidence>
<dbReference type="InterPro" id="IPR027277">
    <property type="entry name" value="NadC/ModD"/>
</dbReference>
<dbReference type="PANTHER" id="PTHR32179">
    <property type="entry name" value="NICOTINATE-NUCLEOTIDE PYROPHOSPHORYLASE [CARBOXYLATING]"/>
    <property type="match status" value="1"/>
</dbReference>
<evidence type="ECO:0000256" key="3">
    <source>
        <dbReference type="ARBA" id="ARBA00009400"/>
    </source>
</evidence>
<comment type="pathway">
    <text evidence="2">Cofactor biosynthesis; NAD(+) biosynthesis; nicotinate D-ribonucleotide from quinolinate: step 1/1.</text>
</comment>
<dbReference type="InterPro" id="IPR004393">
    <property type="entry name" value="NadC"/>
</dbReference>
<dbReference type="Proteomes" id="UP000052015">
    <property type="component" value="Unassembled WGS sequence"/>
</dbReference>
<evidence type="ECO:0000313" key="16">
    <source>
        <dbReference type="Proteomes" id="UP000052015"/>
    </source>
</evidence>
<dbReference type="FunFam" id="3.20.20.70:FF:000030">
    <property type="entry name" value="Nicotinate-nucleotide pyrophosphorylase, carboxylating"/>
    <property type="match status" value="1"/>
</dbReference>
<evidence type="ECO:0000259" key="13">
    <source>
        <dbReference type="Pfam" id="PF01729"/>
    </source>
</evidence>
<dbReference type="EC" id="2.4.2.19" evidence="5"/>
<comment type="function">
    <text evidence="1">Involved in the catabolism of quinolinic acid (QA).</text>
</comment>
<dbReference type="AlphaFoldDB" id="A0A0R3JZB3"/>
<dbReference type="InterPro" id="IPR037128">
    <property type="entry name" value="Quinolinate_PRibosylTase_N_sf"/>
</dbReference>
<evidence type="ECO:0000256" key="10">
    <source>
        <dbReference type="ARBA" id="ARBA00047445"/>
    </source>
</evidence>
<dbReference type="RefSeq" id="WP_057976652.1">
    <property type="nucleotide sequence ID" value="NZ_LKHP01000002.1"/>
</dbReference>
<dbReference type="GO" id="GO:0004514">
    <property type="term" value="F:nicotinate-nucleotide diphosphorylase (carboxylating) activity"/>
    <property type="evidence" value="ECO:0007669"/>
    <property type="project" value="UniProtKB-EC"/>
</dbReference>
<feature type="domain" description="Quinolinate phosphoribosyl transferase C-terminal" evidence="13">
    <location>
        <begin position="108"/>
        <end position="273"/>
    </location>
</feature>
<reference evidence="15 16" key="1">
    <citation type="submission" date="2015-09" db="EMBL/GenBank/DDBJ databases">
        <title>Draft genome sequence of a Caloramator mitchellensis, a moderate thermophile from the Great Artesian Basin of Australia.</title>
        <authorList>
            <person name="Patel B.K."/>
        </authorList>
    </citation>
    <scope>NUCLEOTIDE SEQUENCE [LARGE SCALE GENOMIC DNA]</scope>
    <source>
        <strain evidence="15 16">VF08</strain>
    </source>
</reference>
<evidence type="ECO:0000256" key="2">
    <source>
        <dbReference type="ARBA" id="ARBA00004893"/>
    </source>
</evidence>
<evidence type="ECO:0000313" key="15">
    <source>
        <dbReference type="EMBL" id="KRQ87629.1"/>
    </source>
</evidence>
<evidence type="ECO:0000256" key="1">
    <source>
        <dbReference type="ARBA" id="ARBA00003237"/>
    </source>
</evidence>
<dbReference type="PANTHER" id="PTHR32179:SF3">
    <property type="entry name" value="NICOTINATE-NUCLEOTIDE PYROPHOSPHORYLASE [CARBOXYLATING]"/>
    <property type="match status" value="1"/>
</dbReference>
<protein>
    <recommendedName>
        <fullName evidence="11">Probable nicotinate-nucleotide pyrophosphorylase [carboxylating]</fullName>
        <ecNumber evidence="5">2.4.2.19</ecNumber>
    </recommendedName>
    <alternativeName>
        <fullName evidence="9">Quinolinate phosphoribosyltransferase [decarboxylating]</fullName>
    </alternativeName>
</protein>
<evidence type="ECO:0000256" key="5">
    <source>
        <dbReference type="ARBA" id="ARBA00011944"/>
    </source>
</evidence>
<dbReference type="GO" id="GO:0009435">
    <property type="term" value="P:NAD+ biosynthetic process"/>
    <property type="evidence" value="ECO:0007669"/>
    <property type="project" value="UniProtKB-UniPathway"/>
</dbReference>
<dbReference type="GO" id="GO:0005737">
    <property type="term" value="C:cytoplasm"/>
    <property type="evidence" value="ECO:0007669"/>
    <property type="project" value="TreeGrafter"/>
</dbReference>
<organism evidence="15 16">
    <name type="scientific">Caloramator mitchellensis</name>
    <dbReference type="NCBI Taxonomy" id="908809"/>
    <lineage>
        <taxon>Bacteria</taxon>
        <taxon>Bacillati</taxon>
        <taxon>Bacillota</taxon>
        <taxon>Clostridia</taxon>
        <taxon>Eubacteriales</taxon>
        <taxon>Clostridiaceae</taxon>
        <taxon>Caloramator</taxon>
    </lineage>
</organism>
<evidence type="ECO:0000256" key="11">
    <source>
        <dbReference type="ARBA" id="ARBA00069173"/>
    </source>
</evidence>
<comment type="similarity">
    <text evidence="3 12">Belongs to the NadC/ModD family.</text>
</comment>
<proteinExistence type="inferred from homology"/>
<dbReference type="UniPathway" id="UPA00253">
    <property type="reaction ID" value="UER00331"/>
</dbReference>
<dbReference type="SUPFAM" id="SSF51690">
    <property type="entry name" value="Nicotinate/Quinolinate PRTase C-terminal domain-like"/>
    <property type="match status" value="1"/>
</dbReference>
<accession>A0A0R3JZB3</accession>
<comment type="subunit">
    <text evidence="4">Hexamer formed by 3 homodimers.</text>
</comment>
<dbReference type="NCBIfam" id="TIGR00078">
    <property type="entry name" value="nadC"/>
    <property type="match status" value="1"/>
</dbReference>
<dbReference type="GO" id="GO:0034213">
    <property type="term" value="P:quinolinate catabolic process"/>
    <property type="evidence" value="ECO:0007669"/>
    <property type="project" value="TreeGrafter"/>
</dbReference>
<gene>
    <name evidence="15" type="primary">nadC</name>
    <name evidence="15" type="ORF">ABG79_00430</name>
</gene>
<dbReference type="InterPro" id="IPR022412">
    <property type="entry name" value="Quinolinate_PRibosylTrfase_N"/>
</dbReference>
<dbReference type="SUPFAM" id="SSF54675">
    <property type="entry name" value="Nicotinate/Quinolinate PRTase N-terminal domain-like"/>
    <property type="match status" value="1"/>
</dbReference>
<keyword evidence="16" id="KW-1185">Reference proteome</keyword>
<keyword evidence="6" id="KW-0662">Pyridine nucleotide biosynthesis</keyword>
<dbReference type="EMBL" id="LKHP01000002">
    <property type="protein sequence ID" value="KRQ87629.1"/>
    <property type="molecule type" value="Genomic_DNA"/>
</dbReference>
<dbReference type="InterPro" id="IPR036068">
    <property type="entry name" value="Nicotinate_pribotase-like_C"/>
</dbReference>
<evidence type="ECO:0000256" key="4">
    <source>
        <dbReference type="ARBA" id="ARBA00011218"/>
    </source>
</evidence>
<dbReference type="PATRIC" id="fig|908809.3.peg.435"/>
<evidence type="ECO:0000256" key="6">
    <source>
        <dbReference type="ARBA" id="ARBA00022642"/>
    </source>
</evidence>
<dbReference type="InterPro" id="IPR013785">
    <property type="entry name" value="Aldolase_TIM"/>
</dbReference>
<evidence type="ECO:0000259" key="14">
    <source>
        <dbReference type="Pfam" id="PF02749"/>
    </source>
</evidence>